<gene>
    <name evidence="2" type="ORF">ACFOOI_21795</name>
</gene>
<keyword evidence="3" id="KW-1185">Reference proteome</keyword>
<keyword evidence="1" id="KW-1133">Transmembrane helix</keyword>
<comment type="caution">
    <text evidence="2">The sequence shown here is derived from an EMBL/GenBank/DDBJ whole genome shotgun (WGS) entry which is preliminary data.</text>
</comment>
<reference evidence="3" key="1">
    <citation type="journal article" date="2019" name="Int. J. Syst. Evol. Microbiol.">
        <title>The Global Catalogue of Microorganisms (GCM) 10K type strain sequencing project: providing services to taxonomists for standard genome sequencing and annotation.</title>
        <authorList>
            <consortium name="The Broad Institute Genomics Platform"/>
            <consortium name="The Broad Institute Genome Sequencing Center for Infectious Disease"/>
            <person name="Wu L."/>
            <person name="Ma J."/>
        </authorList>
    </citation>
    <scope>NUCLEOTIDE SEQUENCE [LARGE SCALE GENOMIC DNA]</scope>
    <source>
        <strain evidence="3">CECT 7956</strain>
    </source>
</reference>
<keyword evidence="1" id="KW-0812">Transmembrane</keyword>
<keyword evidence="1" id="KW-0472">Membrane</keyword>
<accession>A0ABV7Z543</accession>
<evidence type="ECO:0000313" key="2">
    <source>
        <dbReference type="EMBL" id="MFC3813313.1"/>
    </source>
</evidence>
<organism evidence="2 3">
    <name type="scientific">Lacihabitans lacunae</name>
    <dbReference type="NCBI Taxonomy" id="1028214"/>
    <lineage>
        <taxon>Bacteria</taxon>
        <taxon>Pseudomonadati</taxon>
        <taxon>Bacteroidota</taxon>
        <taxon>Cytophagia</taxon>
        <taxon>Cytophagales</taxon>
        <taxon>Leadbetterellaceae</taxon>
        <taxon>Lacihabitans</taxon>
    </lineage>
</organism>
<dbReference type="Proteomes" id="UP001595616">
    <property type="component" value="Unassembled WGS sequence"/>
</dbReference>
<feature type="transmembrane region" description="Helical" evidence="1">
    <location>
        <begin position="20"/>
        <end position="38"/>
    </location>
</feature>
<evidence type="ECO:0000313" key="3">
    <source>
        <dbReference type="Proteomes" id="UP001595616"/>
    </source>
</evidence>
<proteinExistence type="predicted"/>
<evidence type="ECO:0000256" key="1">
    <source>
        <dbReference type="SAM" id="Phobius"/>
    </source>
</evidence>
<protein>
    <submittedName>
        <fullName evidence="2">Uncharacterized protein</fullName>
    </submittedName>
</protein>
<dbReference type="EMBL" id="JBHRYQ010000002">
    <property type="protein sequence ID" value="MFC3813313.1"/>
    <property type="molecule type" value="Genomic_DNA"/>
</dbReference>
<sequence>MARLLMYLFTQNYYYMKKKILLYSTVTVLSFGALIITACGDDAPDGKKYCIKKIVNWISEPGKQPDITYGYVDPSADGSCPYPDVENK</sequence>
<name>A0ABV7Z543_9BACT</name>
<dbReference type="RefSeq" id="WP_379840301.1">
    <property type="nucleotide sequence ID" value="NZ_JBHRYQ010000002.1"/>
</dbReference>